<reference evidence="2 3" key="1">
    <citation type="submission" date="2007-01" db="EMBL/GenBank/DDBJ databases">
        <authorList>
            <person name="Haygood M."/>
            <person name="Podell S."/>
            <person name="Anderson C."/>
            <person name="Hopkinson B."/>
            <person name="Roe K."/>
            <person name="Barbeau K."/>
            <person name="Gaasterland T."/>
            <person name="Ferriera S."/>
            <person name="Johnson J."/>
            <person name="Kravitz S."/>
            <person name="Beeson K."/>
            <person name="Sutton G."/>
            <person name="Rogers Y.-H."/>
            <person name="Friedman R."/>
            <person name="Frazier M."/>
            <person name="Venter J.C."/>
        </authorList>
    </citation>
    <scope>NUCLEOTIDE SEQUENCE [LARGE SCALE GENOMIC DNA]</scope>
    <source>
        <strain evidence="2 3">ATCC 23134</strain>
    </source>
</reference>
<name>A1ZTS9_MICM2</name>
<evidence type="ECO:0000313" key="2">
    <source>
        <dbReference type="EMBL" id="EAY26181.1"/>
    </source>
</evidence>
<keyword evidence="1" id="KW-1133">Transmembrane helix</keyword>
<dbReference type="EMBL" id="AAWS01000037">
    <property type="protein sequence ID" value="EAY26181.1"/>
    <property type="molecule type" value="Genomic_DNA"/>
</dbReference>
<evidence type="ECO:0000313" key="3">
    <source>
        <dbReference type="Proteomes" id="UP000004095"/>
    </source>
</evidence>
<keyword evidence="1" id="KW-0472">Membrane</keyword>
<comment type="caution">
    <text evidence="2">The sequence shown here is derived from an EMBL/GenBank/DDBJ whole genome shotgun (WGS) entry which is preliminary data.</text>
</comment>
<feature type="transmembrane region" description="Helical" evidence="1">
    <location>
        <begin position="38"/>
        <end position="56"/>
    </location>
</feature>
<accession>A1ZTS9</accession>
<evidence type="ECO:0000256" key="1">
    <source>
        <dbReference type="SAM" id="Phobius"/>
    </source>
</evidence>
<keyword evidence="1" id="KW-0812">Transmembrane</keyword>
<dbReference type="Proteomes" id="UP000004095">
    <property type="component" value="Unassembled WGS sequence"/>
</dbReference>
<proteinExistence type="predicted"/>
<organism evidence="2 3">
    <name type="scientific">Microscilla marina ATCC 23134</name>
    <dbReference type="NCBI Taxonomy" id="313606"/>
    <lineage>
        <taxon>Bacteria</taxon>
        <taxon>Pseudomonadati</taxon>
        <taxon>Bacteroidota</taxon>
        <taxon>Cytophagia</taxon>
        <taxon>Cytophagales</taxon>
        <taxon>Microscillaceae</taxon>
        <taxon>Microscilla</taxon>
    </lineage>
</organism>
<protein>
    <submittedName>
        <fullName evidence="2">Uncharacterized protein</fullName>
    </submittedName>
</protein>
<sequence>MFLYKKTSITYQTLRTKSFFYYLKNTLANSRQGIAKKILFFIKGFIFFTCRMYIVSTKLDVCFIH</sequence>
<gene>
    <name evidence="2" type="ORF">M23134_02513</name>
</gene>
<keyword evidence="3" id="KW-1185">Reference proteome</keyword>
<dbReference type="AlphaFoldDB" id="A1ZTS9"/>